<protein>
    <submittedName>
        <fullName evidence="2">Uncharacterized protein</fullName>
    </submittedName>
</protein>
<accession>V6LLL0</accession>
<gene>
    <name evidence="2" type="ORF">SS50377_14495</name>
</gene>
<evidence type="ECO:0000313" key="2">
    <source>
        <dbReference type="EMBL" id="EST45565.1"/>
    </source>
</evidence>
<evidence type="ECO:0000256" key="1">
    <source>
        <dbReference type="SAM" id="MobiDB-lite"/>
    </source>
</evidence>
<sequence length="212" mass="24248">MPLFGGIIRQIMNLKAISGCKEAPTNTFERINLYKPGFWIHVSTQSNGNFSLRNKANREQQTVAFEPCSFREIWLQSYRIHWSKVHRGNPSFPNQIYSRGYQMERNSEICSALFDISLKARAARQEPVDAQSARPPKCTCGPQSDRQRQNPGFHVLPRRLPVHVDHLLRRVPECSLPLTAAAPEINTFAEKCRTQRPLVTVEIVYPLPVSVH</sequence>
<organism evidence="2">
    <name type="scientific">Spironucleus salmonicida</name>
    <dbReference type="NCBI Taxonomy" id="348837"/>
    <lineage>
        <taxon>Eukaryota</taxon>
        <taxon>Metamonada</taxon>
        <taxon>Diplomonadida</taxon>
        <taxon>Hexamitidae</taxon>
        <taxon>Hexamitinae</taxon>
        <taxon>Spironucleus</taxon>
    </lineage>
</organism>
<reference evidence="2" key="1">
    <citation type="journal article" date="2014" name="PLoS Genet.">
        <title>The Genome of Spironucleus salmonicida Highlights a Fish Pathogen Adapted to Fluctuating Environments.</title>
        <authorList>
            <person name="Xu F."/>
            <person name="Jerlstrom-Hultqvist J."/>
            <person name="Einarsson E."/>
            <person name="Astvaldsson A."/>
            <person name="Svard S.G."/>
            <person name="Andersson J.O."/>
        </authorList>
    </citation>
    <scope>NUCLEOTIDE SEQUENCE</scope>
</reference>
<feature type="region of interest" description="Disordered" evidence="1">
    <location>
        <begin position="126"/>
        <end position="152"/>
    </location>
</feature>
<dbReference type="AlphaFoldDB" id="V6LLL0"/>
<proteinExistence type="predicted"/>
<name>V6LLL0_9EUKA</name>
<dbReference type="EMBL" id="KI546091">
    <property type="protein sequence ID" value="EST45565.1"/>
    <property type="molecule type" value="Genomic_DNA"/>
</dbReference>